<keyword evidence="5" id="KW-0479">Metal-binding</keyword>
<keyword evidence="7" id="KW-0514">Muscle protein</keyword>
<keyword evidence="2 9" id="KW-0813">Transport</keyword>
<dbReference type="SUPFAM" id="SSF46458">
    <property type="entry name" value="Globin-like"/>
    <property type="match status" value="1"/>
</dbReference>
<dbReference type="InterPro" id="IPR012292">
    <property type="entry name" value="Globin/Proto"/>
</dbReference>
<dbReference type="PRINTS" id="PR00611">
    <property type="entry name" value="ERYTHCRUORIN"/>
</dbReference>
<keyword evidence="4 9" id="KW-0561">Oxygen transport</keyword>
<evidence type="ECO:0000256" key="1">
    <source>
        <dbReference type="ARBA" id="ARBA00013895"/>
    </source>
</evidence>
<dbReference type="EMBL" id="HACG01022410">
    <property type="protein sequence ID" value="CEK69275.1"/>
    <property type="molecule type" value="Transcribed_RNA"/>
</dbReference>
<dbReference type="GO" id="GO:0020037">
    <property type="term" value="F:heme binding"/>
    <property type="evidence" value="ECO:0007669"/>
    <property type="project" value="InterPro"/>
</dbReference>
<dbReference type="InterPro" id="IPR002336">
    <property type="entry name" value="Erythrocruorin"/>
</dbReference>
<dbReference type="InterPro" id="IPR000971">
    <property type="entry name" value="Globin"/>
</dbReference>
<evidence type="ECO:0000256" key="2">
    <source>
        <dbReference type="ARBA" id="ARBA00022448"/>
    </source>
</evidence>
<dbReference type="PROSITE" id="PS01033">
    <property type="entry name" value="GLOBIN"/>
    <property type="match status" value="1"/>
</dbReference>
<name>A0A0B6ZNH9_9EUPU</name>
<evidence type="ECO:0000256" key="7">
    <source>
        <dbReference type="ARBA" id="ARBA00023179"/>
    </source>
</evidence>
<dbReference type="InterPro" id="IPR009050">
    <property type="entry name" value="Globin-like_sf"/>
</dbReference>
<dbReference type="GO" id="GO:0005833">
    <property type="term" value="C:hemoglobin complex"/>
    <property type="evidence" value="ECO:0007669"/>
    <property type="project" value="InterPro"/>
</dbReference>
<evidence type="ECO:0000256" key="6">
    <source>
        <dbReference type="ARBA" id="ARBA00023004"/>
    </source>
</evidence>
<dbReference type="Pfam" id="PF00042">
    <property type="entry name" value="Globin"/>
    <property type="match status" value="1"/>
</dbReference>
<evidence type="ECO:0000256" key="5">
    <source>
        <dbReference type="ARBA" id="ARBA00022723"/>
    </source>
</evidence>
<dbReference type="GO" id="GO:0005576">
    <property type="term" value="C:extracellular region"/>
    <property type="evidence" value="ECO:0007669"/>
    <property type="project" value="InterPro"/>
</dbReference>
<dbReference type="GO" id="GO:0005344">
    <property type="term" value="F:oxygen carrier activity"/>
    <property type="evidence" value="ECO:0007669"/>
    <property type="project" value="UniProtKB-KW"/>
</dbReference>
<protein>
    <recommendedName>
        <fullName evidence="1">Globin</fullName>
    </recommendedName>
    <alternativeName>
        <fullName evidence="8">Myoglobin</fullName>
    </alternativeName>
</protein>
<keyword evidence="3 9" id="KW-0349">Heme</keyword>
<dbReference type="InterPro" id="IPR044399">
    <property type="entry name" value="Mb-like_M"/>
</dbReference>
<accession>A0A0B6ZNH9</accession>
<evidence type="ECO:0000256" key="3">
    <source>
        <dbReference type="ARBA" id="ARBA00022617"/>
    </source>
</evidence>
<sequence length="182" mass="21073">MGGIFSYLWSFFTPGPQYDPTPDPTTGLTEKEREIIIHTWSLVADRKSVKRNAVEFFIQLFEEFPYMQDQFEPFKGKSLSELRTSPKMKAHATSVFYVITSYVETVDDPETLVGLVQKIAVTHVDRGINVKEFENLRIVFLHFLKKLFGTQCTPEIERAWDKLLRAQTSVYKAIEDEKLGKK</sequence>
<proteinExistence type="inferred from homology"/>
<gene>
    <name evidence="11" type="primary">ORF69612</name>
</gene>
<dbReference type="PANTHER" id="PTHR47217:SF1">
    <property type="entry name" value="GLOBIN-LIKE PROTEIN"/>
    <property type="match status" value="1"/>
</dbReference>
<organism evidence="11">
    <name type="scientific">Arion vulgaris</name>
    <dbReference type="NCBI Taxonomy" id="1028688"/>
    <lineage>
        <taxon>Eukaryota</taxon>
        <taxon>Metazoa</taxon>
        <taxon>Spiralia</taxon>
        <taxon>Lophotrochozoa</taxon>
        <taxon>Mollusca</taxon>
        <taxon>Gastropoda</taxon>
        <taxon>Heterobranchia</taxon>
        <taxon>Euthyneura</taxon>
        <taxon>Panpulmonata</taxon>
        <taxon>Eupulmonata</taxon>
        <taxon>Stylommatophora</taxon>
        <taxon>Helicina</taxon>
        <taxon>Arionoidea</taxon>
        <taxon>Arionidae</taxon>
        <taxon>Arion</taxon>
    </lineage>
</organism>
<evidence type="ECO:0000259" key="10">
    <source>
        <dbReference type="PROSITE" id="PS01033"/>
    </source>
</evidence>
<dbReference type="Gene3D" id="1.10.490.10">
    <property type="entry name" value="Globins"/>
    <property type="match status" value="1"/>
</dbReference>
<dbReference type="GO" id="GO:0019825">
    <property type="term" value="F:oxygen binding"/>
    <property type="evidence" value="ECO:0007669"/>
    <property type="project" value="InterPro"/>
</dbReference>
<dbReference type="CDD" id="cd01040">
    <property type="entry name" value="Mb-like"/>
    <property type="match status" value="1"/>
</dbReference>
<feature type="domain" description="Globin" evidence="10">
    <location>
        <begin position="27"/>
        <end position="176"/>
    </location>
</feature>
<comment type="similarity">
    <text evidence="9">Belongs to the globin family.</text>
</comment>
<evidence type="ECO:0000256" key="8">
    <source>
        <dbReference type="ARBA" id="ARBA00030087"/>
    </source>
</evidence>
<dbReference type="GO" id="GO:0046872">
    <property type="term" value="F:metal ion binding"/>
    <property type="evidence" value="ECO:0007669"/>
    <property type="project" value="UniProtKB-KW"/>
</dbReference>
<evidence type="ECO:0000313" key="11">
    <source>
        <dbReference type="EMBL" id="CEK69275.1"/>
    </source>
</evidence>
<evidence type="ECO:0000256" key="4">
    <source>
        <dbReference type="ARBA" id="ARBA00022621"/>
    </source>
</evidence>
<dbReference type="AlphaFoldDB" id="A0A0B6ZNH9"/>
<reference evidence="11" key="1">
    <citation type="submission" date="2014-12" db="EMBL/GenBank/DDBJ databases">
        <title>Insight into the proteome of Arion vulgaris.</title>
        <authorList>
            <person name="Aradska J."/>
            <person name="Bulat T."/>
            <person name="Smidak R."/>
            <person name="Sarate P."/>
            <person name="Gangsoo J."/>
            <person name="Sialana F."/>
            <person name="Bilban M."/>
            <person name="Lubec G."/>
        </authorList>
    </citation>
    <scope>NUCLEOTIDE SEQUENCE</scope>
    <source>
        <tissue evidence="11">Skin</tissue>
    </source>
</reference>
<evidence type="ECO:0000256" key="9">
    <source>
        <dbReference type="RuleBase" id="RU000356"/>
    </source>
</evidence>
<dbReference type="PANTHER" id="PTHR47217">
    <property type="entry name" value="GLOBIN-LIKE PROTEIN"/>
    <property type="match status" value="1"/>
</dbReference>
<keyword evidence="6" id="KW-0408">Iron</keyword>